<dbReference type="eggNOG" id="COG0561">
    <property type="taxonomic scope" value="Bacteria"/>
</dbReference>
<dbReference type="NCBIfam" id="TIGR00099">
    <property type="entry name" value="Cof-subfamily"/>
    <property type="match status" value="1"/>
</dbReference>
<dbReference type="Proteomes" id="UP000051931">
    <property type="component" value="Unassembled WGS sequence"/>
</dbReference>
<dbReference type="EMBL" id="AZFB01000001">
    <property type="protein sequence ID" value="KRL63929.1"/>
    <property type="molecule type" value="Genomic_DNA"/>
</dbReference>
<dbReference type="Gene3D" id="3.30.1240.10">
    <property type="match status" value="1"/>
</dbReference>
<keyword evidence="2" id="KW-1185">Reference proteome</keyword>
<dbReference type="PANTHER" id="PTHR10000:SF8">
    <property type="entry name" value="HAD SUPERFAMILY HYDROLASE-LIKE, TYPE 3"/>
    <property type="match status" value="1"/>
</dbReference>
<accession>A0A0R1S5M8</accession>
<dbReference type="PANTHER" id="PTHR10000">
    <property type="entry name" value="PHOSPHOSERINE PHOSPHATASE"/>
    <property type="match status" value="1"/>
</dbReference>
<dbReference type="Gene3D" id="3.40.50.1000">
    <property type="entry name" value="HAD superfamily/HAD-like"/>
    <property type="match status" value="1"/>
</dbReference>
<dbReference type="SUPFAM" id="SSF56784">
    <property type="entry name" value="HAD-like"/>
    <property type="match status" value="1"/>
</dbReference>
<dbReference type="SFLD" id="SFLDS00003">
    <property type="entry name" value="Haloacid_Dehalogenase"/>
    <property type="match status" value="1"/>
</dbReference>
<dbReference type="GO" id="GO:0016791">
    <property type="term" value="F:phosphatase activity"/>
    <property type="evidence" value="ECO:0007669"/>
    <property type="project" value="UniProtKB-ARBA"/>
</dbReference>
<sequence>MAIKMIVTDLDGTLLTSNHTVSSQTAAALKQANDQGILVMPASGRPLSGVVSYFKEIGISPDNYAVVFNGGMVQKLTGEVVVSHLLSYEDLTDLIKLSEGSQCTLQFMQKDCYLTLESQLSDLMKLTTKLTKMPFKFIKKEELSSDFTFIKAEFLGSASEIAKLKAKIPKDWYQRWEISGSGDQIIEINAPGATKGNAVHELAEKLKIKDSEVVVFGDQANDLSMFKNDSFCKVAMGNAIDDLKKRATFVTASHDEDGIAKALKQIL</sequence>
<dbReference type="InterPro" id="IPR036412">
    <property type="entry name" value="HAD-like_sf"/>
</dbReference>
<dbReference type="AlphaFoldDB" id="A0A0R1S5M8"/>
<evidence type="ECO:0000313" key="1">
    <source>
        <dbReference type="EMBL" id="KRL63929.1"/>
    </source>
</evidence>
<gene>
    <name evidence="1" type="ORF">FC23_GL000176</name>
</gene>
<proteinExistence type="predicted"/>
<dbReference type="RefSeq" id="WP_027824700.1">
    <property type="nucleotide sequence ID" value="NZ_AUEI01000004.1"/>
</dbReference>
<dbReference type="InterPro" id="IPR023214">
    <property type="entry name" value="HAD_sf"/>
</dbReference>
<name>A0A0R1S5M8_9LACO</name>
<dbReference type="SFLD" id="SFLDG01144">
    <property type="entry name" value="C2.B.4:_PGP_Like"/>
    <property type="match status" value="1"/>
</dbReference>
<organism evidence="1 2">
    <name type="scientific">Lactobacillus psittaci DSM 15354</name>
    <dbReference type="NCBI Taxonomy" id="1122152"/>
    <lineage>
        <taxon>Bacteria</taxon>
        <taxon>Bacillati</taxon>
        <taxon>Bacillota</taxon>
        <taxon>Bacilli</taxon>
        <taxon>Lactobacillales</taxon>
        <taxon>Lactobacillaceae</taxon>
        <taxon>Lactobacillus</taxon>
    </lineage>
</organism>
<evidence type="ECO:0000313" key="2">
    <source>
        <dbReference type="Proteomes" id="UP000051931"/>
    </source>
</evidence>
<dbReference type="Pfam" id="PF08282">
    <property type="entry name" value="Hydrolase_3"/>
    <property type="match status" value="1"/>
</dbReference>
<dbReference type="NCBIfam" id="TIGR01484">
    <property type="entry name" value="HAD-SF-IIB"/>
    <property type="match status" value="1"/>
</dbReference>
<dbReference type="STRING" id="1122152.GCA_000425905_00507"/>
<dbReference type="InterPro" id="IPR006379">
    <property type="entry name" value="HAD-SF_hydro_IIB"/>
</dbReference>
<dbReference type="SFLD" id="SFLDG01140">
    <property type="entry name" value="C2.B:_Phosphomannomutase_and_P"/>
    <property type="match status" value="1"/>
</dbReference>
<keyword evidence="1" id="KW-0378">Hydrolase</keyword>
<dbReference type="InterPro" id="IPR000150">
    <property type="entry name" value="Cof"/>
</dbReference>
<protein>
    <submittedName>
        <fullName evidence="1">Hydrolase</fullName>
    </submittedName>
</protein>
<comment type="caution">
    <text evidence="1">The sequence shown here is derived from an EMBL/GenBank/DDBJ whole genome shotgun (WGS) entry which is preliminary data.</text>
</comment>
<dbReference type="CDD" id="cd07516">
    <property type="entry name" value="HAD_Pase"/>
    <property type="match status" value="1"/>
</dbReference>
<dbReference type="PATRIC" id="fig|1122152.4.peg.177"/>
<reference evidence="1 2" key="1">
    <citation type="journal article" date="2015" name="Genome Announc.">
        <title>Expanding the biotechnology potential of lactobacilli through comparative genomics of 213 strains and associated genera.</title>
        <authorList>
            <person name="Sun Z."/>
            <person name="Harris H.M."/>
            <person name="McCann A."/>
            <person name="Guo C."/>
            <person name="Argimon S."/>
            <person name="Zhang W."/>
            <person name="Yang X."/>
            <person name="Jeffery I.B."/>
            <person name="Cooney J.C."/>
            <person name="Kagawa T.F."/>
            <person name="Liu W."/>
            <person name="Song Y."/>
            <person name="Salvetti E."/>
            <person name="Wrobel A."/>
            <person name="Rasinkangas P."/>
            <person name="Parkhill J."/>
            <person name="Rea M.C."/>
            <person name="O'Sullivan O."/>
            <person name="Ritari J."/>
            <person name="Douillard F.P."/>
            <person name="Paul Ross R."/>
            <person name="Yang R."/>
            <person name="Briner A.E."/>
            <person name="Felis G.E."/>
            <person name="de Vos W.M."/>
            <person name="Barrangou R."/>
            <person name="Klaenhammer T.R."/>
            <person name="Caufield P.W."/>
            <person name="Cui Y."/>
            <person name="Zhang H."/>
            <person name="O'Toole P.W."/>
        </authorList>
    </citation>
    <scope>NUCLEOTIDE SEQUENCE [LARGE SCALE GENOMIC DNA]</scope>
    <source>
        <strain evidence="1 2">DSM 15354</strain>
    </source>
</reference>
<dbReference type="GO" id="GO:0005829">
    <property type="term" value="C:cytosol"/>
    <property type="evidence" value="ECO:0007669"/>
    <property type="project" value="TreeGrafter"/>
</dbReference>
<dbReference type="GO" id="GO:0000287">
    <property type="term" value="F:magnesium ion binding"/>
    <property type="evidence" value="ECO:0007669"/>
    <property type="project" value="TreeGrafter"/>
</dbReference>